<accession>A0A1X9MC35</accession>
<dbReference type="AlphaFoldDB" id="A0A1X9MC35"/>
<evidence type="ECO:0000313" key="1">
    <source>
        <dbReference type="EMBL" id="ARK31015.1"/>
    </source>
</evidence>
<organism evidence="1 2">
    <name type="scientific">Halalkalibacter krulwichiae</name>
    <dbReference type="NCBI Taxonomy" id="199441"/>
    <lineage>
        <taxon>Bacteria</taxon>
        <taxon>Bacillati</taxon>
        <taxon>Bacillota</taxon>
        <taxon>Bacilli</taxon>
        <taxon>Bacillales</taxon>
        <taxon>Bacillaceae</taxon>
        <taxon>Halalkalibacter</taxon>
    </lineage>
</organism>
<name>A0A1X9MC35_9BACI</name>
<dbReference type="Proteomes" id="UP000193006">
    <property type="component" value="Chromosome"/>
</dbReference>
<keyword evidence="2" id="KW-1185">Reference proteome</keyword>
<protein>
    <submittedName>
        <fullName evidence="1">Uncharacterized protein</fullName>
    </submittedName>
</protein>
<reference evidence="1 2" key="1">
    <citation type="submission" date="2017-04" db="EMBL/GenBank/DDBJ databases">
        <title>Bacillus krulwichiae AM31D Genome sequencing and assembly.</title>
        <authorList>
            <person name="Krulwich T.A."/>
            <person name="Anastor L."/>
            <person name="Ehrlich R."/>
            <person name="Ehrlich G.D."/>
            <person name="Janto B."/>
        </authorList>
    </citation>
    <scope>NUCLEOTIDE SEQUENCE [LARGE SCALE GENOMIC DNA]</scope>
    <source>
        <strain evidence="1 2">AM31D</strain>
    </source>
</reference>
<dbReference type="EMBL" id="CP020814">
    <property type="protein sequence ID" value="ARK31015.1"/>
    <property type="molecule type" value="Genomic_DNA"/>
</dbReference>
<proteinExistence type="predicted"/>
<dbReference type="KEGG" id="bkw:BkAM31D_14840"/>
<evidence type="ECO:0000313" key="2">
    <source>
        <dbReference type="Proteomes" id="UP000193006"/>
    </source>
</evidence>
<gene>
    <name evidence="1" type="ORF">BkAM31D_14840</name>
</gene>
<dbReference type="STRING" id="199441.BkAM31D_14840"/>
<sequence>MVVCSFEDILIQLAFFVSNLKVGVKQLDKKNIKPNEEYAHEFGIYHSVQESDAKIDLTKSLLRKKEKEEKSEKNRQNKRVEEK</sequence>